<dbReference type="SUPFAM" id="SSF57362">
    <property type="entry name" value="BPTI-like"/>
    <property type="match status" value="1"/>
</dbReference>
<proteinExistence type="predicted"/>
<dbReference type="SMART" id="SM00131">
    <property type="entry name" value="KU"/>
    <property type="match status" value="1"/>
</dbReference>
<dbReference type="InterPro" id="IPR020901">
    <property type="entry name" value="Prtase_inh_Kunz-CS"/>
</dbReference>
<dbReference type="PANTHER" id="PTHR46751:SF1">
    <property type="entry name" value="WAP FOUR-DISULFIDE CORE DOMAIN PROTEIN 6A"/>
    <property type="match status" value="1"/>
</dbReference>
<gene>
    <name evidence="8" type="primary">LOC111116671</name>
</gene>
<dbReference type="PANTHER" id="PTHR46751">
    <property type="entry name" value="EPPIN"/>
    <property type="match status" value="1"/>
</dbReference>
<dbReference type="Pfam" id="PF00095">
    <property type="entry name" value="WAP"/>
    <property type="match status" value="1"/>
</dbReference>
<dbReference type="GeneID" id="111116671"/>
<dbReference type="Gene3D" id="4.10.75.10">
    <property type="entry name" value="Elafin-like"/>
    <property type="match status" value="1"/>
</dbReference>
<dbReference type="InterPro" id="IPR008197">
    <property type="entry name" value="WAP_dom"/>
</dbReference>
<comment type="subcellular location">
    <subcellularLocation>
        <location evidence="1">Secreted</location>
    </subcellularLocation>
</comment>
<dbReference type="Pfam" id="PF00014">
    <property type="entry name" value="Kunitz_BPTI"/>
    <property type="match status" value="1"/>
</dbReference>
<dbReference type="InterPro" id="IPR051388">
    <property type="entry name" value="Serpin_venom_toxin"/>
</dbReference>
<evidence type="ECO:0000259" key="6">
    <source>
        <dbReference type="PROSITE" id="PS51390"/>
    </source>
</evidence>
<dbReference type="PRINTS" id="PR00759">
    <property type="entry name" value="BASICPTASE"/>
</dbReference>
<protein>
    <submittedName>
        <fullName evidence="8">WAP four-disulfide core domain protein 6B-like</fullName>
    </submittedName>
</protein>
<feature type="domain" description="WAP" evidence="6">
    <location>
        <begin position="27"/>
        <end position="79"/>
    </location>
</feature>
<dbReference type="Gene3D" id="4.10.410.10">
    <property type="entry name" value="Pancreatic trypsin inhibitor Kunitz domain"/>
    <property type="match status" value="1"/>
</dbReference>
<feature type="domain" description="BPTI/Kunitz inhibitor" evidence="5">
    <location>
        <begin position="135"/>
        <end position="185"/>
    </location>
</feature>
<name>A0A8B8C8D2_CRAVI</name>
<dbReference type="PROSITE" id="PS51390">
    <property type="entry name" value="WAP"/>
    <property type="match status" value="1"/>
</dbReference>
<dbReference type="Proteomes" id="UP000694844">
    <property type="component" value="Chromosome 10"/>
</dbReference>
<evidence type="ECO:0000313" key="8">
    <source>
        <dbReference type="RefSeq" id="XP_022311374.1"/>
    </source>
</evidence>
<evidence type="ECO:0000259" key="5">
    <source>
        <dbReference type="PROSITE" id="PS50279"/>
    </source>
</evidence>
<dbReference type="GO" id="GO:0005615">
    <property type="term" value="C:extracellular space"/>
    <property type="evidence" value="ECO:0007669"/>
    <property type="project" value="TreeGrafter"/>
</dbReference>
<dbReference type="KEGG" id="cvn:111116671"/>
<evidence type="ECO:0000313" key="7">
    <source>
        <dbReference type="Proteomes" id="UP000694844"/>
    </source>
</evidence>
<dbReference type="PROSITE" id="PS00280">
    <property type="entry name" value="BPTI_KUNITZ_1"/>
    <property type="match status" value="1"/>
</dbReference>
<dbReference type="SUPFAM" id="SSF57256">
    <property type="entry name" value="Elafin-like"/>
    <property type="match status" value="1"/>
</dbReference>
<keyword evidence="3" id="KW-1015">Disulfide bond</keyword>
<dbReference type="InterPro" id="IPR036645">
    <property type="entry name" value="Elafin-like_sf"/>
</dbReference>
<dbReference type="AlphaFoldDB" id="A0A8B8C8D2"/>
<dbReference type="SUPFAM" id="SSF57283">
    <property type="entry name" value="PMP inhibitors"/>
    <property type="match status" value="1"/>
</dbReference>
<dbReference type="InterPro" id="IPR036201">
    <property type="entry name" value="Pacifastin_dom_sf"/>
</dbReference>
<dbReference type="CDD" id="cd00109">
    <property type="entry name" value="Kunitz-type"/>
    <property type="match status" value="1"/>
</dbReference>
<dbReference type="Gene3D" id="2.10.70.10">
    <property type="entry name" value="Complement Module, domain 1"/>
    <property type="match status" value="1"/>
</dbReference>
<dbReference type="InterPro" id="IPR036880">
    <property type="entry name" value="Kunitz_BPTI_sf"/>
</dbReference>
<dbReference type="GO" id="GO:0004867">
    <property type="term" value="F:serine-type endopeptidase inhibitor activity"/>
    <property type="evidence" value="ECO:0007669"/>
    <property type="project" value="InterPro"/>
</dbReference>
<dbReference type="InterPro" id="IPR002223">
    <property type="entry name" value="Kunitz_BPTI"/>
</dbReference>
<keyword evidence="4" id="KW-0732">Signal</keyword>
<evidence type="ECO:0000256" key="1">
    <source>
        <dbReference type="ARBA" id="ARBA00004613"/>
    </source>
</evidence>
<feature type="chain" id="PRO_5034119961" evidence="4">
    <location>
        <begin position="17"/>
        <end position="192"/>
    </location>
</feature>
<dbReference type="FunFam" id="4.10.410.10:FF:000020">
    <property type="entry name" value="Collagen, type VI, alpha 3"/>
    <property type="match status" value="1"/>
</dbReference>
<evidence type="ECO:0000256" key="2">
    <source>
        <dbReference type="ARBA" id="ARBA00022525"/>
    </source>
</evidence>
<dbReference type="SMART" id="SM00217">
    <property type="entry name" value="WAP"/>
    <property type="match status" value="1"/>
</dbReference>
<evidence type="ECO:0000256" key="3">
    <source>
        <dbReference type="ARBA" id="ARBA00023157"/>
    </source>
</evidence>
<dbReference type="OrthoDB" id="4473401at2759"/>
<accession>A0A8B8C8D2</accession>
<dbReference type="RefSeq" id="XP_022311374.1">
    <property type="nucleotide sequence ID" value="XM_022455666.1"/>
</dbReference>
<dbReference type="PRINTS" id="PR00003">
    <property type="entry name" value="4DISULPHCORE"/>
</dbReference>
<evidence type="ECO:0000256" key="4">
    <source>
        <dbReference type="SAM" id="SignalP"/>
    </source>
</evidence>
<keyword evidence="2" id="KW-0964">Secreted</keyword>
<keyword evidence="7" id="KW-1185">Reference proteome</keyword>
<dbReference type="Pfam" id="PF23334">
    <property type="entry name" value="VWC2L_2nd"/>
    <property type="match status" value="1"/>
</dbReference>
<reference evidence="8" key="1">
    <citation type="submission" date="2025-08" db="UniProtKB">
        <authorList>
            <consortium name="RefSeq"/>
        </authorList>
    </citation>
    <scope>IDENTIFICATION</scope>
    <source>
        <tissue evidence="8">Whole sample</tissue>
    </source>
</reference>
<feature type="signal peptide" evidence="4">
    <location>
        <begin position="1"/>
        <end position="16"/>
    </location>
</feature>
<sequence length="192" mass="21649">MRTLVLVLLCVFSVLATYAPKRPRAPVKQKPGVCPKSDIITTCDCRPENIKCRGDQDCPGVQKCCSFGCGCRTRCVNPAGRPPTDRCKYSGKVYKVGKRFRAKDGCNRCRCGKGGRVTCTKRRCFKDRVKGRYVCSQPKVVGPCEARIPRWWFNKKANCCLRFYYGGCKGNGNNFKTKAACLRRCKTRSYVK</sequence>
<dbReference type="PROSITE" id="PS50279">
    <property type="entry name" value="BPTI_KUNITZ_2"/>
    <property type="match status" value="1"/>
</dbReference>
<organism evidence="7 8">
    <name type="scientific">Crassostrea virginica</name>
    <name type="common">Eastern oyster</name>
    <dbReference type="NCBI Taxonomy" id="6565"/>
    <lineage>
        <taxon>Eukaryota</taxon>
        <taxon>Metazoa</taxon>
        <taxon>Spiralia</taxon>
        <taxon>Lophotrochozoa</taxon>
        <taxon>Mollusca</taxon>
        <taxon>Bivalvia</taxon>
        <taxon>Autobranchia</taxon>
        <taxon>Pteriomorphia</taxon>
        <taxon>Ostreida</taxon>
        <taxon>Ostreoidea</taxon>
        <taxon>Ostreidae</taxon>
        <taxon>Crassostrea</taxon>
    </lineage>
</organism>